<dbReference type="EMBL" id="MFCA01000013">
    <property type="protein sequence ID" value="OGE02523.1"/>
    <property type="molecule type" value="Genomic_DNA"/>
</dbReference>
<protein>
    <recommendedName>
        <fullName evidence="3">Sporadically distributed protein, TIGR04141 family</fullName>
    </recommendedName>
</protein>
<evidence type="ECO:0008006" key="3">
    <source>
        <dbReference type="Google" id="ProtNLM"/>
    </source>
</evidence>
<name>A0A1F5HEG1_9BACT</name>
<proteinExistence type="predicted"/>
<dbReference type="AlphaFoldDB" id="A0A1F5HEG1"/>
<dbReference type="InterPro" id="IPR026487">
    <property type="entry name" value="CHP04141"/>
</dbReference>
<dbReference type="NCBIfam" id="TIGR04141">
    <property type="entry name" value="TIGR04141 family sporadically distributed protein"/>
    <property type="match status" value="1"/>
</dbReference>
<sequence>MDNKKTNRISAYLLKKGLLPTEVLKRTNYEQLDFGKGNGFYYDKSHGYRPSWIKGFFDNKLDKLEIFNQSTRGVYFVKASVNSEERYFAVPFGYGHSMINKIYCEDDFGLKVVLNLVDRDSIRKIEKRTLSSEPKNTVEQLSKIGNISDFGIDIEQDLLEEITGKPNDSYFGENLVTGKIAFSASVKFNISNIEEFLKKCYEYYKKEDYKKRFSFIDQVKEIRDTEEWDKMLVGALKNEGDQDVRVWMAIPEIIEWEDIAGFSYYGKKGNLVDDITIQDFTQSLSEAQRKELNLDFLKKRKVSCFRSSSDEEYTNWSYFSCLYCEIAKDDRKILLTNGKWYEIAKDFVEEVEENYKNTLSASSGISLLACEKKLHEDKYNENLAKSIGGVLMDRKNITYGGGSSSVEFCDVFDTKNRTFIHVKNYYGSSALSHLFAQGRVSGHMFLSDPKFRKKVKEEEPSLPFNEGTNPSPIDYKIVFGIISESQKDLNIPFFSKVNFKNERRLLNTFGYKDIALVKIQRK</sequence>
<evidence type="ECO:0000313" key="1">
    <source>
        <dbReference type="EMBL" id="OGE02523.1"/>
    </source>
</evidence>
<evidence type="ECO:0000313" key="2">
    <source>
        <dbReference type="Proteomes" id="UP000176751"/>
    </source>
</evidence>
<reference evidence="1 2" key="1">
    <citation type="journal article" date="2016" name="Nat. Commun.">
        <title>Thousands of microbial genomes shed light on interconnected biogeochemical processes in an aquifer system.</title>
        <authorList>
            <person name="Anantharaman K."/>
            <person name="Brown C.T."/>
            <person name="Hug L.A."/>
            <person name="Sharon I."/>
            <person name="Castelle C.J."/>
            <person name="Probst A.J."/>
            <person name="Thomas B.C."/>
            <person name="Singh A."/>
            <person name="Wilkins M.J."/>
            <person name="Karaoz U."/>
            <person name="Brodie E.L."/>
            <person name="Williams K.H."/>
            <person name="Hubbard S.S."/>
            <person name="Banfield J.F."/>
        </authorList>
    </citation>
    <scope>NUCLEOTIDE SEQUENCE [LARGE SCALE GENOMIC DNA]</scope>
</reference>
<dbReference type="Proteomes" id="UP000176751">
    <property type="component" value="Unassembled WGS sequence"/>
</dbReference>
<dbReference type="STRING" id="1797737.A2196_01695"/>
<organism evidence="1 2">
    <name type="scientific">Candidatus Curtissbacteria bacterium RIFOXYA1_FULL_41_14</name>
    <dbReference type="NCBI Taxonomy" id="1797737"/>
    <lineage>
        <taxon>Bacteria</taxon>
        <taxon>Candidatus Curtissiibacteriota</taxon>
    </lineage>
</organism>
<gene>
    <name evidence="1" type="ORF">A2196_01695</name>
</gene>
<accession>A0A1F5HEG1</accession>
<comment type="caution">
    <text evidence="1">The sequence shown here is derived from an EMBL/GenBank/DDBJ whole genome shotgun (WGS) entry which is preliminary data.</text>
</comment>
<dbReference type="Pfam" id="PF19614">
    <property type="entry name" value="DUF6119"/>
    <property type="match status" value="1"/>
</dbReference>